<feature type="transmembrane region" description="Helical" evidence="24">
    <location>
        <begin position="310"/>
        <end position="329"/>
    </location>
</feature>
<dbReference type="Proteomes" id="UP000267250">
    <property type="component" value="Chromosome"/>
</dbReference>
<dbReference type="GO" id="GO:0005524">
    <property type="term" value="F:ATP binding"/>
    <property type="evidence" value="ECO:0007669"/>
    <property type="project" value="UniProtKB-UniRule"/>
</dbReference>
<protein>
    <recommendedName>
        <fullName evidence="4">Copper-exporting P-type ATPase</fullName>
        <ecNumber evidence="3">7.2.2.8</ecNumber>
    </recommendedName>
    <alternativeName>
        <fullName evidence="19">Copper-exporting P-type ATPase A</fullName>
    </alternativeName>
    <alternativeName>
        <fullName evidence="20">Cu(+)-exporting ATPase</fullName>
    </alternativeName>
    <alternativeName>
        <fullName evidence="23">Probable copper-transporting ATPase SynA</fullName>
    </alternativeName>
</protein>
<evidence type="ECO:0000256" key="6">
    <source>
        <dbReference type="ARBA" id="ARBA00022475"/>
    </source>
</evidence>
<evidence type="ECO:0000256" key="23">
    <source>
        <dbReference type="ARBA" id="ARBA00069640"/>
    </source>
</evidence>
<dbReference type="OrthoDB" id="9760364at2"/>
<dbReference type="InterPro" id="IPR044492">
    <property type="entry name" value="P_typ_ATPase_HD_dom"/>
</dbReference>
<evidence type="ECO:0000256" key="12">
    <source>
        <dbReference type="ARBA" id="ARBA00022840"/>
    </source>
</evidence>
<evidence type="ECO:0000256" key="4">
    <source>
        <dbReference type="ARBA" id="ARBA00015102"/>
    </source>
</evidence>
<dbReference type="GO" id="GO:0055070">
    <property type="term" value="P:copper ion homeostasis"/>
    <property type="evidence" value="ECO:0007669"/>
    <property type="project" value="TreeGrafter"/>
</dbReference>
<feature type="transmembrane region" description="Helical" evidence="24">
    <location>
        <begin position="247"/>
        <end position="266"/>
    </location>
</feature>
<evidence type="ECO:0000256" key="22">
    <source>
        <dbReference type="ARBA" id="ARBA00049289"/>
    </source>
</evidence>
<keyword evidence="18 24" id="KW-0472">Membrane</keyword>
<dbReference type="CDD" id="cd00371">
    <property type="entry name" value="HMA"/>
    <property type="match status" value="3"/>
</dbReference>
<feature type="transmembrane region" description="Helical" evidence="24">
    <location>
        <begin position="521"/>
        <end position="542"/>
    </location>
</feature>
<dbReference type="SUPFAM" id="SSF55008">
    <property type="entry name" value="HMA, heavy metal-associated domain"/>
    <property type="match status" value="3"/>
</dbReference>
<feature type="transmembrane region" description="Helical" evidence="24">
    <location>
        <begin position="278"/>
        <end position="298"/>
    </location>
</feature>
<evidence type="ECO:0000256" key="3">
    <source>
        <dbReference type="ARBA" id="ARBA00012517"/>
    </source>
</evidence>
<dbReference type="SFLD" id="SFLDS00003">
    <property type="entry name" value="Haloacid_Dehalogenase"/>
    <property type="match status" value="1"/>
</dbReference>
<dbReference type="SFLD" id="SFLDG00002">
    <property type="entry name" value="C1.7:_P-type_atpase_like"/>
    <property type="match status" value="1"/>
</dbReference>
<reference evidence="26 27" key="1">
    <citation type="submission" date="2016-07" db="EMBL/GenBank/DDBJ databases">
        <title>Genome and transcriptome analysis of iron-reducing fermentative bacteria Anoxybacter fermentans.</title>
        <authorList>
            <person name="Zeng X."/>
            <person name="Shao Z."/>
        </authorList>
    </citation>
    <scope>NUCLEOTIDE SEQUENCE [LARGE SCALE GENOMIC DNA]</scope>
    <source>
        <strain evidence="26 27">DY22613</strain>
    </source>
</reference>
<keyword evidence="16" id="KW-0186">Copper</keyword>
<feature type="transmembrane region" description="Helical" evidence="24">
    <location>
        <begin position="836"/>
        <end position="858"/>
    </location>
</feature>
<evidence type="ECO:0000256" key="11">
    <source>
        <dbReference type="ARBA" id="ARBA00022796"/>
    </source>
</evidence>
<dbReference type="RefSeq" id="WP_127015559.1">
    <property type="nucleotide sequence ID" value="NZ_CP016379.1"/>
</dbReference>
<dbReference type="CDD" id="cd02094">
    <property type="entry name" value="P-type_ATPase_Cu-like"/>
    <property type="match status" value="1"/>
</dbReference>
<evidence type="ECO:0000256" key="24">
    <source>
        <dbReference type="RuleBase" id="RU362081"/>
    </source>
</evidence>
<dbReference type="PANTHER" id="PTHR43520:SF8">
    <property type="entry name" value="P-TYPE CU(+) TRANSPORTER"/>
    <property type="match status" value="1"/>
</dbReference>
<dbReference type="Pfam" id="PF00122">
    <property type="entry name" value="E1-E2_ATPase"/>
    <property type="match status" value="1"/>
</dbReference>
<dbReference type="GO" id="GO:0016887">
    <property type="term" value="F:ATP hydrolysis activity"/>
    <property type="evidence" value="ECO:0007669"/>
    <property type="project" value="InterPro"/>
</dbReference>
<dbReference type="InterPro" id="IPR006121">
    <property type="entry name" value="HMA_dom"/>
</dbReference>
<feature type="domain" description="HMA" evidence="25">
    <location>
        <begin position="94"/>
        <end position="159"/>
    </location>
</feature>
<dbReference type="Gene3D" id="3.30.70.100">
    <property type="match status" value="3"/>
</dbReference>
<feature type="transmembrane region" description="Helical" evidence="24">
    <location>
        <begin position="864"/>
        <end position="885"/>
    </location>
</feature>
<dbReference type="SUPFAM" id="SSF81653">
    <property type="entry name" value="Calcium ATPase, transduction domain A"/>
    <property type="match status" value="1"/>
</dbReference>
<dbReference type="GO" id="GO:0140581">
    <property type="term" value="F:P-type monovalent copper transporter activity"/>
    <property type="evidence" value="ECO:0007669"/>
    <property type="project" value="UniProtKB-EC"/>
</dbReference>
<dbReference type="PRINTS" id="PR00119">
    <property type="entry name" value="CATATPASE"/>
</dbReference>
<evidence type="ECO:0000256" key="1">
    <source>
        <dbReference type="ARBA" id="ARBA00004651"/>
    </source>
</evidence>
<keyword evidence="17" id="KW-0406">Ion transport</keyword>
<dbReference type="EMBL" id="CP016379">
    <property type="protein sequence ID" value="AZR72231.1"/>
    <property type="molecule type" value="Genomic_DNA"/>
</dbReference>
<dbReference type="GO" id="GO:0043682">
    <property type="term" value="F:P-type divalent copper transporter activity"/>
    <property type="evidence" value="ECO:0007669"/>
    <property type="project" value="TreeGrafter"/>
</dbReference>
<keyword evidence="15 24" id="KW-1133">Transmembrane helix</keyword>
<evidence type="ECO:0000259" key="25">
    <source>
        <dbReference type="PROSITE" id="PS50846"/>
    </source>
</evidence>
<dbReference type="AlphaFoldDB" id="A0A3Q9HNV4"/>
<dbReference type="FunFam" id="3.30.70.100:FF:000005">
    <property type="entry name" value="Copper-exporting P-type ATPase A"/>
    <property type="match status" value="2"/>
</dbReference>
<evidence type="ECO:0000256" key="21">
    <source>
        <dbReference type="ARBA" id="ARBA00037427"/>
    </source>
</evidence>
<dbReference type="InterPro" id="IPR023298">
    <property type="entry name" value="ATPase_P-typ_TM_dom_sf"/>
</dbReference>
<dbReference type="InterPro" id="IPR001757">
    <property type="entry name" value="P_typ_ATPase"/>
</dbReference>
<evidence type="ECO:0000256" key="17">
    <source>
        <dbReference type="ARBA" id="ARBA00023065"/>
    </source>
</evidence>
<dbReference type="InterPro" id="IPR017969">
    <property type="entry name" value="Heavy-metal-associated_CS"/>
</dbReference>
<dbReference type="PROSITE" id="PS50846">
    <property type="entry name" value="HMA_2"/>
    <property type="match status" value="3"/>
</dbReference>
<dbReference type="InterPro" id="IPR023214">
    <property type="entry name" value="HAD_sf"/>
</dbReference>
<keyword evidence="12 24" id="KW-0067">ATP-binding</keyword>
<evidence type="ECO:0000256" key="2">
    <source>
        <dbReference type="ARBA" id="ARBA00006024"/>
    </source>
</evidence>
<feature type="transmembrane region" description="Helical" evidence="24">
    <location>
        <begin position="335"/>
        <end position="356"/>
    </location>
</feature>
<evidence type="ECO:0000256" key="20">
    <source>
        <dbReference type="ARBA" id="ARBA00033239"/>
    </source>
</evidence>
<evidence type="ECO:0000313" key="27">
    <source>
        <dbReference type="Proteomes" id="UP000267250"/>
    </source>
</evidence>
<organism evidence="26 27">
    <name type="scientific">Anoxybacter fermentans</name>
    <dbReference type="NCBI Taxonomy" id="1323375"/>
    <lineage>
        <taxon>Bacteria</taxon>
        <taxon>Bacillati</taxon>
        <taxon>Bacillota</taxon>
        <taxon>Clostridia</taxon>
        <taxon>Halanaerobiales</taxon>
        <taxon>Anoxybacter</taxon>
    </lineage>
</organism>
<dbReference type="InterPro" id="IPR018303">
    <property type="entry name" value="ATPase_P-typ_P_site"/>
</dbReference>
<dbReference type="PROSITE" id="PS00154">
    <property type="entry name" value="ATPASE_E1_E2"/>
    <property type="match status" value="1"/>
</dbReference>
<dbReference type="Pfam" id="PF00702">
    <property type="entry name" value="Hydrolase"/>
    <property type="match status" value="1"/>
</dbReference>
<dbReference type="InterPro" id="IPR006122">
    <property type="entry name" value="HMA_Cu_ion-bd"/>
</dbReference>
<feature type="domain" description="HMA" evidence="25">
    <location>
        <begin position="6"/>
        <end position="72"/>
    </location>
</feature>
<evidence type="ECO:0000256" key="14">
    <source>
        <dbReference type="ARBA" id="ARBA00022967"/>
    </source>
</evidence>
<keyword evidence="11" id="KW-0187">Copper transport</keyword>
<keyword evidence="5" id="KW-0813">Transport</keyword>
<keyword evidence="7 24" id="KW-0812">Transmembrane</keyword>
<evidence type="ECO:0000256" key="15">
    <source>
        <dbReference type="ARBA" id="ARBA00022989"/>
    </source>
</evidence>
<dbReference type="FunFam" id="3.30.70.100:FF:000001">
    <property type="entry name" value="ATPase copper transporting beta"/>
    <property type="match status" value="1"/>
</dbReference>
<dbReference type="GO" id="GO:0005886">
    <property type="term" value="C:plasma membrane"/>
    <property type="evidence" value="ECO:0007669"/>
    <property type="project" value="UniProtKB-SubCell"/>
</dbReference>
<dbReference type="SFLD" id="SFLDF00027">
    <property type="entry name" value="p-type_atpase"/>
    <property type="match status" value="1"/>
</dbReference>
<gene>
    <name evidence="26" type="ORF">BBF96_01750</name>
</gene>
<evidence type="ECO:0000313" key="26">
    <source>
        <dbReference type="EMBL" id="AZR72231.1"/>
    </source>
</evidence>
<keyword evidence="10 24" id="KW-0547">Nucleotide-binding</keyword>
<dbReference type="InterPro" id="IPR023299">
    <property type="entry name" value="ATPase_P-typ_cyto_dom_N"/>
</dbReference>
<dbReference type="InterPro" id="IPR036412">
    <property type="entry name" value="HAD-like_sf"/>
</dbReference>
<dbReference type="InterPro" id="IPR027256">
    <property type="entry name" value="P-typ_ATPase_IB"/>
</dbReference>
<dbReference type="Gene3D" id="3.40.1110.10">
    <property type="entry name" value="Calcium-transporting ATPase, cytoplasmic domain N"/>
    <property type="match status" value="1"/>
</dbReference>
<dbReference type="KEGG" id="aft:BBF96_01750"/>
<keyword evidence="14" id="KW-1278">Translocase</keyword>
<keyword evidence="27" id="KW-1185">Reference proteome</keyword>
<evidence type="ECO:0000256" key="9">
    <source>
        <dbReference type="ARBA" id="ARBA00022737"/>
    </source>
</evidence>
<dbReference type="InterPro" id="IPR036163">
    <property type="entry name" value="HMA_dom_sf"/>
</dbReference>
<comment type="subcellular location">
    <subcellularLocation>
        <location evidence="1">Cell membrane</location>
        <topology evidence="1">Multi-pass membrane protein</topology>
    </subcellularLocation>
</comment>
<evidence type="ECO:0000256" key="7">
    <source>
        <dbReference type="ARBA" id="ARBA00022692"/>
    </source>
</evidence>
<dbReference type="GO" id="GO:0005507">
    <property type="term" value="F:copper ion binding"/>
    <property type="evidence" value="ECO:0007669"/>
    <property type="project" value="InterPro"/>
</dbReference>
<evidence type="ECO:0000256" key="16">
    <source>
        <dbReference type="ARBA" id="ARBA00023008"/>
    </source>
</evidence>
<dbReference type="SUPFAM" id="SSF56784">
    <property type="entry name" value="HAD-like"/>
    <property type="match status" value="1"/>
</dbReference>
<evidence type="ECO:0000256" key="10">
    <source>
        <dbReference type="ARBA" id="ARBA00022741"/>
    </source>
</evidence>
<evidence type="ECO:0000256" key="18">
    <source>
        <dbReference type="ARBA" id="ARBA00023136"/>
    </source>
</evidence>
<dbReference type="InterPro" id="IPR008250">
    <property type="entry name" value="ATPase_P-typ_transduc_dom_A_sf"/>
</dbReference>
<comment type="similarity">
    <text evidence="2 24">Belongs to the cation transport ATPase (P-type) (TC 3.A.3) family. Type IB subfamily.</text>
</comment>
<keyword evidence="13" id="KW-0460">Magnesium</keyword>
<evidence type="ECO:0000256" key="5">
    <source>
        <dbReference type="ARBA" id="ARBA00022448"/>
    </source>
</evidence>
<keyword evidence="6 24" id="KW-1003">Cell membrane</keyword>
<dbReference type="InterPro" id="IPR059000">
    <property type="entry name" value="ATPase_P-type_domA"/>
</dbReference>
<proteinExistence type="inferred from homology"/>
<comment type="catalytic activity">
    <reaction evidence="22">
        <text>Cu(+)(in) + ATP + H2O = Cu(+)(out) + ADP + phosphate + H(+)</text>
        <dbReference type="Rhea" id="RHEA:25792"/>
        <dbReference type="ChEBI" id="CHEBI:15377"/>
        <dbReference type="ChEBI" id="CHEBI:15378"/>
        <dbReference type="ChEBI" id="CHEBI:30616"/>
        <dbReference type="ChEBI" id="CHEBI:43474"/>
        <dbReference type="ChEBI" id="CHEBI:49552"/>
        <dbReference type="ChEBI" id="CHEBI:456216"/>
        <dbReference type="EC" id="7.2.2.8"/>
    </reaction>
</comment>
<dbReference type="Gene3D" id="3.40.50.1000">
    <property type="entry name" value="HAD superfamily/HAD-like"/>
    <property type="match status" value="1"/>
</dbReference>
<evidence type="ECO:0000256" key="8">
    <source>
        <dbReference type="ARBA" id="ARBA00022723"/>
    </source>
</evidence>
<dbReference type="NCBIfam" id="TIGR01494">
    <property type="entry name" value="ATPase_P-type"/>
    <property type="match status" value="1"/>
</dbReference>
<dbReference type="EC" id="7.2.2.8" evidence="3"/>
<evidence type="ECO:0000256" key="19">
    <source>
        <dbReference type="ARBA" id="ARBA00029719"/>
    </source>
</evidence>
<feature type="domain" description="HMA" evidence="25">
    <location>
        <begin position="165"/>
        <end position="231"/>
    </location>
</feature>
<dbReference type="PROSITE" id="PS01047">
    <property type="entry name" value="HMA_1"/>
    <property type="match status" value="3"/>
</dbReference>
<dbReference type="Pfam" id="PF00403">
    <property type="entry name" value="HMA"/>
    <property type="match status" value="3"/>
</dbReference>
<comment type="function">
    <text evidence="21">Involved in copper transport.</text>
</comment>
<sequence length="892" mass="97235">MEKNLRLEKFTVLGMTCEHCVKRVSQGIASLPGVKKVDVSLEEKLVRVAFDPDQISLDKIVEKVQSLDYQVPDHTIKEKESGPEKVSLKKEEIKKKTFNIQGMTCANCARTIEKNVAKMDGVRKAVVNFASEKLTVEVEPEVKDEEIISLVNELGYRALQETDSGKIQFKIEGMSCANCAQTIEKKLNQTAGVKKAVINFANEKATVEFDPAVITKRKILDIVRNLGYTPVIGEERDDGTAIAKQELAWLIFSVIAAIPVVWLEHFTPGGDMALSQGIRYILLVITTVTLFTSGWTFYKGAYHSLKNKSANMDVLVSMGLSAAYIYSVLTTFPQFFFRGHSFFATVMELIVFIRFGKFLEARAKGRASQALKKLLELQADKARIIVDGEERMVAASEVEVGDIVLVKPGEKIPVDGEIIEGHASIDESMVTGESVPVEKEVGDPVMGATINRSGVIKVKTTKVGKDTVLSQIIQMVEEAQGDKPPIQRFADLVSNYFVPSVVVIALTSFIVWKFIVGMPFVFAFTAMIAVLVIACPCALGLATPTAVMVGSGIGLDRGILFKSAAVLEHIAGLEAIGFDKTGTITKGSPEVTDVIPIEGLSQEELLKIAASGENPSTHPLAQAVVEKAKEQGIEIVEVTNYEEKSGHGIICEFEGKTLHIGNIKLMRFANVDVTPIEKEFNKLAQEGKTTMYIALDGQVIGVIGLFDVIKESSKEAIRAIQELGLKTFMITGDNEKVAQVVAREVGIDEVMAEVLPEDKINAVKEYQRRGYKVGMVGDGINDAPALAQADIGIAIGSGTDVAKETGDVILVKNDLKDVERAIRLGRKTLSRIKLNLFWALIYNTLGIPVAAGVLYPITGQLLPPQWAGLAMALSSVSVVTSSLLLNRYRKKL</sequence>
<keyword evidence="8 24" id="KW-0479">Metal-binding</keyword>
<dbReference type="PANTHER" id="PTHR43520">
    <property type="entry name" value="ATP7, ISOFORM B"/>
    <property type="match status" value="1"/>
</dbReference>
<dbReference type="PRINTS" id="PR00943">
    <property type="entry name" value="CUATPASE"/>
</dbReference>
<dbReference type="NCBIfam" id="TIGR01511">
    <property type="entry name" value="ATPase-IB1_Cu"/>
    <property type="match status" value="1"/>
</dbReference>
<accession>A0A3Q9HNV4</accession>
<dbReference type="NCBIfam" id="TIGR01525">
    <property type="entry name" value="ATPase-IB_hvy"/>
    <property type="match status" value="1"/>
</dbReference>
<dbReference type="NCBIfam" id="TIGR00003">
    <property type="entry name" value="copper ion binding protein"/>
    <property type="match status" value="3"/>
</dbReference>
<dbReference type="SUPFAM" id="SSF81665">
    <property type="entry name" value="Calcium ATPase, transmembrane domain M"/>
    <property type="match status" value="1"/>
</dbReference>
<dbReference type="Gene3D" id="2.70.150.10">
    <property type="entry name" value="Calcium-transporting ATPase, cytoplasmic transduction domain A"/>
    <property type="match status" value="1"/>
</dbReference>
<dbReference type="FunFam" id="2.70.150.10:FF:000020">
    <property type="entry name" value="Copper-exporting P-type ATPase A"/>
    <property type="match status" value="1"/>
</dbReference>
<feature type="transmembrane region" description="Helical" evidence="24">
    <location>
        <begin position="496"/>
        <end position="515"/>
    </location>
</feature>
<keyword evidence="9" id="KW-0677">Repeat</keyword>
<evidence type="ECO:0000256" key="13">
    <source>
        <dbReference type="ARBA" id="ARBA00022842"/>
    </source>
</evidence>
<name>A0A3Q9HNV4_9FIRM</name>